<accession>A0A4D6NUU3</accession>
<sequence length="77" mass="8730">MEKEEDEVVWGVVVEKKGWSWGSWLKSFELTEELCVCTTREAERLELVICMVKNGDFDIFIGGSHNDTCLPLGGVHL</sequence>
<name>A0A4D6NUU3_VIGUN</name>
<organism evidence="1 2">
    <name type="scientific">Vigna unguiculata</name>
    <name type="common">Cowpea</name>
    <dbReference type="NCBI Taxonomy" id="3917"/>
    <lineage>
        <taxon>Eukaryota</taxon>
        <taxon>Viridiplantae</taxon>
        <taxon>Streptophyta</taxon>
        <taxon>Embryophyta</taxon>
        <taxon>Tracheophyta</taxon>
        <taxon>Spermatophyta</taxon>
        <taxon>Magnoliopsida</taxon>
        <taxon>eudicotyledons</taxon>
        <taxon>Gunneridae</taxon>
        <taxon>Pentapetalae</taxon>
        <taxon>rosids</taxon>
        <taxon>fabids</taxon>
        <taxon>Fabales</taxon>
        <taxon>Fabaceae</taxon>
        <taxon>Papilionoideae</taxon>
        <taxon>50 kb inversion clade</taxon>
        <taxon>NPAAA clade</taxon>
        <taxon>indigoferoid/millettioid clade</taxon>
        <taxon>Phaseoleae</taxon>
        <taxon>Vigna</taxon>
    </lineage>
</organism>
<keyword evidence="2" id="KW-1185">Reference proteome</keyword>
<proteinExistence type="predicted"/>
<protein>
    <submittedName>
        <fullName evidence="1">Uncharacterized protein</fullName>
    </submittedName>
</protein>
<dbReference type="AlphaFoldDB" id="A0A4D6NUU3"/>
<dbReference type="Proteomes" id="UP000501690">
    <property type="component" value="Linkage Group LG11"/>
</dbReference>
<reference evidence="1 2" key="1">
    <citation type="submission" date="2019-04" db="EMBL/GenBank/DDBJ databases">
        <title>An improved genome assembly and genetic linkage map for asparagus bean, Vigna unguiculata ssp. sesquipedialis.</title>
        <authorList>
            <person name="Xia Q."/>
            <person name="Zhang R."/>
            <person name="Dong Y."/>
        </authorList>
    </citation>
    <scope>NUCLEOTIDE SEQUENCE [LARGE SCALE GENOMIC DNA]</scope>
    <source>
        <tissue evidence="1">Leaf</tissue>
    </source>
</reference>
<evidence type="ECO:0000313" key="2">
    <source>
        <dbReference type="Proteomes" id="UP000501690"/>
    </source>
</evidence>
<dbReference type="EMBL" id="CP039355">
    <property type="protein sequence ID" value="QCE16035.1"/>
    <property type="molecule type" value="Genomic_DNA"/>
</dbReference>
<evidence type="ECO:0000313" key="1">
    <source>
        <dbReference type="EMBL" id="QCE16035.1"/>
    </source>
</evidence>
<gene>
    <name evidence="1" type="ORF">DEO72_LG11g3048</name>
</gene>